<protein>
    <submittedName>
        <fullName evidence="4">PHD type zinc finger protein with BAH domain-containing protein</fullName>
    </submittedName>
</protein>
<feature type="region of interest" description="Disordered" evidence="2">
    <location>
        <begin position="85"/>
        <end position="143"/>
    </location>
</feature>
<evidence type="ECO:0000313" key="4">
    <source>
        <dbReference type="EMBL" id="KAJ2791216.1"/>
    </source>
</evidence>
<feature type="compositionally biased region" description="Polar residues" evidence="2">
    <location>
        <begin position="86"/>
        <end position="105"/>
    </location>
</feature>
<dbReference type="OrthoDB" id="336088at2759"/>
<organism evidence="4 5">
    <name type="scientific">Coemansia guatemalensis</name>
    <dbReference type="NCBI Taxonomy" id="2761395"/>
    <lineage>
        <taxon>Eukaryota</taxon>
        <taxon>Fungi</taxon>
        <taxon>Fungi incertae sedis</taxon>
        <taxon>Zoopagomycota</taxon>
        <taxon>Kickxellomycotina</taxon>
        <taxon>Kickxellomycetes</taxon>
        <taxon>Kickxellales</taxon>
        <taxon>Kickxellaceae</taxon>
        <taxon>Coemansia</taxon>
    </lineage>
</organism>
<dbReference type="PROSITE" id="PS51156">
    <property type="entry name" value="ELM2"/>
    <property type="match status" value="1"/>
</dbReference>
<feature type="non-terminal residue" evidence="4">
    <location>
        <position position="1"/>
    </location>
</feature>
<proteinExistence type="predicted"/>
<gene>
    <name evidence="4" type="primary">SNT2_2</name>
    <name evidence="4" type="ORF">H4R20_006896</name>
</gene>
<keyword evidence="5" id="KW-1185">Reference proteome</keyword>
<evidence type="ECO:0000256" key="2">
    <source>
        <dbReference type="SAM" id="MobiDB-lite"/>
    </source>
</evidence>
<dbReference type="GO" id="GO:0004842">
    <property type="term" value="F:ubiquitin-protein transferase activity"/>
    <property type="evidence" value="ECO:0007669"/>
    <property type="project" value="TreeGrafter"/>
</dbReference>
<evidence type="ECO:0000259" key="3">
    <source>
        <dbReference type="PROSITE" id="PS51156"/>
    </source>
</evidence>
<dbReference type="PANTHER" id="PTHR47672">
    <property type="entry name" value="E3 UBIQUITIN-PROTEIN LIGASE SNT2"/>
    <property type="match status" value="1"/>
</dbReference>
<dbReference type="AlphaFoldDB" id="A0A9W8HPY0"/>
<dbReference type="EMBL" id="JANBUO010003362">
    <property type="protein sequence ID" value="KAJ2791216.1"/>
    <property type="molecule type" value="Genomic_DNA"/>
</dbReference>
<sequence length="426" mass="47424">NRGLWPFRYFGINTNIDDVLHDDERIYPRAVSRIGPKYQAIIPDMVSPSGPELDRQLMAENAKMLGAKDRKPNGKIAHARDKALNLQGTTNGRASNGQFSMGHSYNGNRTGRETNGTGLSPVTGAGGGGGGGGTTRWHGKNAEQMDRTWDEIEMRRGNHDALLFFRQPKFLSDDELDMYMEAIVPFLQRHMETIRDFTLLDCQDAALHGLALHKYDVEEALISIPDCPEGYVRQRSPGDYWTPETMLRFNDYLREFGSNLQAIHESLPAITRRAITLHYYLVRHSRLGEQLLEAYDNRNHGGQRRTNLGQGESAVNVHPEVASDAVPSGVNTPASSPRSRPDENERSLLRCANCARERATRWHPAPPELAFHNTRSAKASATQRVVCGACRTHWLHYGVMPDGDAAAARKNHQQYAQTSAGSVGSN</sequence>
<accession>A0A9W8HPY0</accession>
<comment type="caution">
    <text evidence="4">The sequence shown here is derived from an EMBL/GenBank/DDBJ whole genome shotgun (WGS) entry which is preliminary data.</text>
</comment>
<dbReference type="GO" id="GO:0048189">
    <property type="term" value="C:Lid2 complex"/>
    <property type="evidence" value="ECO:0007669"/>
    <property type="project" value="TreeGrafter"/>
</dbReference>
<dbReference type="SUPFAM" id="SSF46689">
    <property type="entry name" value="Homeodomain-like"/>
    <property type="match status" value="1"/>
</dbReference>
<dbReference type="InterPro" id="IPR000949">
    <property type="entry name" value="ELM2_dom"/>
</dbReference>
<keyword evidence="1" id="KW-0539">Nucleus</keyword>
<feature type="compositionally biased region" description="Gly residues" evidence="2">
    <location>
        <begin position="124"/>
        <end position="134"/>
    </location>
</feature>
<dbReference type="GO" id="GO:0036205">
    <property type="term" value="P:histone catabolic process"/>
    <property type="evidence" value="ECO:0007669"/>
    <property type="project" value="TreeGrafter"/>
</dbReference>
<feature type="non-terminal residue" evidence="4">
    <location>
        <position position="426"/>
    </location>
</feature>
<dbReference type="InterPro" id="IPR009057">
    <property type="entry name" value="Homeodomain-like_sf"/>
</dbReference>
<dbReference type="PANTHER" id="PTHR47672:SF1">
    <property type="entry name" value="E3 UBIQUITIN-PROTEIN LIGASE SNT2"/>
    <property type="match status" value="1"/>
</dbReference>
<evidence type="ECO:0000313" key="5">
    <source>
        <dbReference type="Proteomes" id="UP001140094"/>
    </source>
</evidence>
<feature type="compositionally biased region" description="Low complexity" evidence="2">
    <location>
        <begin position="106"/>
        <end position="123"/>
    </location>
</feature>
<dbReference type="Proteomes" id="UP001140094">
    <property type="component" value="Unassembled WGS sequence"/>
</dbReference>
<feature type="domain" description="ELM2" evidence="3">
    <location>
        <begin position="30"/>
        <end position="228"/>
    </location>
</feature>
<dbReference type="InterPro" id="IPR029617">
    <property type="entry name" value="Snt2"/>
</dbReference>
<feature type="compositionally biased region" description="Polar residues" evidence="2">
    <location>
        <begin position="329"/>
        <end position="338"/>
    </location>
</feature>
<evidence type="ECO:0000256" key="1">
    <source>
        <dbReference type="ARBA" id="ARBA00023242"/>
    </source>
</evidence>
<name>A0A9W8HPY0_9FUNG</name>
<feature type="region of interest" description="Disordered" evidence="2">
    <location>
        <begin position="320"/>
        <end position="346"/>
    </location>
</feature>
<reference evidence="4" key="1">
    <citation type="submission" date="2022-07" db="EMBL/GenBank/DDBJ databases">
        <title>Phylogenomic reconstructions and comparative analyses of Kickxellomycotina fungi.</title>
        <authorList>
            <person name="Reynolds N.K."/>
            <person name="Stajich J.E."/>
            <person name="Barry K."/>
            <person name="Grigoriev I.V."/>
            <person name="Crous P."/>
            <person name="Smith M.E."/>
        </authorList>
    </citation>
    <scope>NUCLEOTIDE SEQUENCE</scope>
    <source>
        <strain evidence="4">NRRL 1565</strain>
    </source>
</reference>